<dbReference type="InterPro" id="IPR008969">
    <property type="entry name" value="CarboxyPept-like_regulatory"/>
</dbReference>
<reference evidence="1" key="1">
    <citation type="journal article" date="2024" name="Int. J. Syst. Evol. Microbiol.">
        <title>Turicibacter faecis sp. nov., isolated from faeces of heart failure mouse model.</title>
        <authorList>
            <person name="Imamura Y."/>
            <person name="Motooka D."/>
            <person name="Nakajima Y."/>
            <person name="Ito S."/>
            <person name="Kitakaze M."/>
            <person name="Iida T."/>
            <person name="Nakamura S."/>
        </authorList>
    </citation>
    <scope>NUCLEOTIDE SEQUENCE</scope>
    <source>
        <strain evidence="1">TC023</strain>
    </source>
</reference>
<accession>A0ABM8IN09</accession>
<proteinExistence type="predicted"/>
<sequence>MFGFKIELQQEKVSGQVIDEDGKPLVAEIRFFDSEGGLVKRIQTNLKGEFGIHLDEGYYTIELSRGYEYERKSIPVEVRQGQPVQVKPTILTRLIDWRAKDYYGGDFNQHSHFSSEGQNTVEEVLTANLANGLSYGALADENTVDGNDEWNALADQVHYLALSGQTVMHRQQRYVAVNVPKQLTLDSEASIDSINQLGHQIHESNGILLTDALNDSIKSLLEGKGIDAIEIWNGQQVPPIRSLEGLEKKMTANVLRREKWFELLNQGMKITAVANSNNYDINGALIGEGITKNEHYNRWLADGGSVGEPRNYIKADELTVAGILKGIKEGHVFMTNGPLMDITINDKTFGDEISGVTDAEIAYLVTSNQSELMQLNIIADGEIIQEVPLAKNVPNLGTLNLNLSDYQWVAFEVLTTSYEYALSNPIYLKAD</sequence>
<evidence type="ECO:0008006" key="3">
    <source>
        <dbReference type="Google" id="ProtNLM"/>
    </source>
</evidence>
<dbReference type="InterPro" id="IPR016195">
    <property type="entry name" value="Pol/histidinol_Pase-like"/>
</dbReference>
<keyword evidence="2" id="KW-1185">Reference proteome</keyword>
<gene>
    <name evidence="1" type="ORF">T23_09180</name>
</gene>
<dbReference type="SUPFAM" id="SSF49464">
    <property type="entry name" value="Carboxypeptidase regulatory domain-like"/>
    <property type="match status" value="1"/>
</dbReference>
<evidence type="ECO:0000313" key="1">
    <source>
        <dbReference type="EMBL" id="BEH90816.1"/>
    </source>
</evidence>
<name>A0ABM8IN09_9FIRM</name>
<dbReference type="Gene3D" id="2.60.40.1120">
    <property type="entry name" value="Carboxypeptidase-like, regulatory domain"/>
    <property type="match status" value="1"/>
</dbReference>
<dbReference type="SUPFAM" id="SSF89550">
    <property type="entry name" value="PHP domain-like"/>
    <property type="match status" value="1"/>
</dbReference>
<dbReference type="Proteomes" id="UP001432099">
    <property type="component" value="Chromosome"/>
</dbReference>
<protein>
    <recommendedName>
        <fullName evidence="3">Carboxypeptidase regulatory-like domain-containing protein</fullName>
    </recommendedName>
</protein>
<dbReference type="Gene3D" id="3.20.20.140">
    <property type="entry name" value="Metal-dependent hydrolases"/>
    <property type="match status" value="1"/>
</dbReference>
<evidence type="ECO:0000313" key="2">
    <source>
        <dbReference type="Proteomes" id="UP001432099"/>
    </source>
</evidence>
<dbReference type="NCBIfam" id="NF038032">
    <property type="entry name" value="CehA_McbA_metalo"/>
    <property type="match status" value="1"/>
</dbReference>
<organism evidence="1 2">
    <name type="scientific">Turicibacter faecis</name>
    <dbReference type="NCBI Taxonomy" id="2963365"/>
    <lineage>
        <taxon>Bacteria</taxon>
        <taxon>Bacillati</taxon>
        <taxon>Bacillota</taxon>
        <taxon>Erysipelotrichia</taxon>
        <taxon>Erysipelotrichales</taxon>
        <taxon>Turicibacteraceae</taxon>
        <taxon>Turicibacter</taxon>
    </lineage>
</organism>
<dbReference type="EMBL" id="AP028127">
    <property type="protein sequence ID" value="BEH90816.1"/>
    <property type="molecule type" value="Genomic_DNA"/>
</dbReference>